<accession>E6PTB2</accession>
<organism evidence="3">
    <name type="scientific">mine drainage metagenome</name>
    <dbReference type="NCBI Taxonomy" id="410659"/>
    <lineage>
        <taxon>unclassified sequences</taxon>
        <taxon>metagenomes</taxon>
        <taxon>ecological metagenomes</taxon>
    </lineage>
</organism>
<evidence type="ECO:0000256" key="2">
    <source>
        <dbReference type="SAM" id="Phobius"/>
    </source>
</evidence>
<sequence>MGFFRLNGAKFPLHSHSIPIGVFTIVFGSVPLTCWLYNRSPFAPKVTHASPRLSAAGRITSEAQPTAAPTARR</sequence>
<keyword evidence="2" id="KW-0812">Transmembrane</keyword>
<keyword evidence="2" id="KW-1133">Transmembrane helix</keyword>
<evidence type="ECO:0000256" key="1">
    <source>
        <dbReference type="SAM" id="MobiDB-lite"/>
    </source>
</evidence>
<proteinExistence type="predicted"/>
<gene>
    <name evidence="3" type="ORF">CARN2_3645</name>
</gene>
<comment type="caution">
    <text evidence="3">The sequence shown here is derived from an EMBL/GenBank/DDBJ whole genome shotgun (WGS) entry which is preliminary data.</text>
</comment>
<name>E6PTB2_9ZZZZ</name>
<feature type="region of interest" description="Disordered" evidence="1">
    <location>
        <begin position="54"/>
        <end position="73"/>
    </location>
</feature>
<keyword evidence="2" id="KW-0472">Membrane</keyword>
<reference evidence="3" key="1">
    <citation type="submission" date="2009-10" db="EMBL/GenBank/DDBJ databases">
        <title>Diversity of trophic interactions inside an arsenic-rich microbial ecosystem.</title>
        <authorList>
            <person name="Bertin P.N."/>
            <person name="Heinrich-Salmeron A."/>
            <person name="Pelletier E."/>
            <person name="Goulhen-Chollet F."/>
            <person name="Arsene-Ploetze F."/>
            <person name="Gallien S."/>
            <person name="Calteau A."/>
            <person name="Vallenet D."/>
            <person name="Casiot C."/>
            <person name="Chane-Woon-Ming B."/>
            <person name="Giloteaux L."/>
            <person name="Barakat M."/>
            <person name="Bonnefoy V."/>
            <person name="Bruneel O."/>
            <person name="Chandler M."/>
            <person name="Cleiss J."/>
            <person name="Duran R."/>
            <person name="Elbaz-Poulichet F."/>
            <person name="Fonknechten N."/>
            <person name="Lauga B."/>
            <person name="Mornico D."/>
            <person name="Ortet P."/>
            <person name="Schaeffer C."/>
            <person name="Siguier P."/>
            <person name="Alexander Thil Smith A."/>
            <person name="Van Dorsselaer A."/>
            <person name="Weissenbach J."/>
            <person name="Medigue C."/>
            <person name="Le Paslier D."/>
        </authorList>
    </citation>
    <scope>NUCLEOTIDE SEQUENCE</scope>
</reference>
<feature type="transmembrane region" description="Helical" evidence="2">
    <location>
        <begin position="20"/>
        <end position="38"/>
    </location>
</feature>
<dbReference type="AlphaFoldDB" id="E6PTB2"/>
<dbReference type="EMBL" id="CABM01000049">
    <property type="protein sequence ID" value="CBH98169.1"/>
    <property type="molecule type" value="Genomic_DNA"/>
</dbReference>
<evidence type="ECO:0000313" key="3">
    <source>
        <dbReference type="EMBL" id="CBH98169.1"/>
    </source>
</evidence>
<protein>
    <submittedName>
        <fullName evidence="3">Uncharacterized protein</fullName>
    </submittedName>
</protein>